<evidence type="ECO:0000313" key="4">
    <source>
        <dbReference type="Proteomes" id="UP000278440"/>
    </source>
</evidence>
<evidence type="ECO:0000313" key="3">
    <source>
        <dbReference type="EMBL" id="RKT79443.1"/>
    </source>
</evidence>
<evidence type="ECO:0000256" key="1">
    <source>
        <dbReference type="ARBA" id="ARBA00023002"/>
    </source>
</evidence>
<dbReference type="RefSeq" id="WP_121034314.1">
    <property type="nucleotide sequence ID" value="NZ_RBXT01000001.1"/>
</dbReference>
<dbReference type="Proteomes" id="UP000278440">
    <property type="component" value="Unassembled WGS sequence"/>
</dbReference>
<dbReference type="InterPro" id="IPR011576">
    <property type="entry name" value="Pyridox_Oxase_N"/>
</dbReference>
<keyword evidence="4" id="KW-1185">Reference proteome</keyword>
<protein>
    <recommendedName>
        <fullName evidence="2">Pyridoxamine 5'-phosphate oxidase N-terminal domain-containing protein</fullName>
    </recommendedName>
</protein>
<dbReference type="PANTHER" id="PTHR35176">
    <property type="entry name" value="HEME OXYGENASE HI_0854-RELATED"/>
    <property type="match status" value="1"/>
</dbReference>
<keyword evidence="1" id="KW-0560">Oxidoreductase</keyword>
<dbReference type="OrthoDB" id="5738083at2"/>
<dbReference type="GO" id="GO:0016627">
    <property type="term" value="F:oxidoreductase activity, acting on the CH-CH group of donors"/>
    <property type="evidence" value="ECO:0007669"/>
    <property type="project" value="TreeGrafter"/>
</dbReference>
<organism evidence="3 4">
    <name type="scientific">Terracoccus luteus</name>
    <dbReference type="NCBI Taxonomy" id="53356"/>
    <lineage>
        <taxon>Bacteria</taxon>
        <taxon>Bacillati</taxon>
        <taxon>Actinomycetota</taxon>
        <taxon>Actinomycetes</taxon>
        <taxon>Micrococcales</taxon>
        <taxon>Intrasporangiaceae</taxon>
        <taxon>Terracoccus</taxon>
    </lineage>
</organism>
<name>A0A495Y342_9MICO</name>
<evidence type="ECO:0000259" key="2">
    <source>
        <dbReference type="Pfam" id="PF01243"/>
    </source>
</evidence>
<dbReference type="Gene3D" id="2.30.110.10">
    <property type="entry name" value="Electron Transport, Fmn-binding Protein, Chain A"/>
    <property type="match status" value="1"/>
</dbReference>
<reference evidence="3 4" key="1">
    <citation type="submission" date="2018-10" db="EMBL/GenBank/DDBJ databases">
        <title>Sequencing the genomes of 1000 actinobacteria strains.</title>
        <authorList>
            <person name="Klenk H.-P."/>
        </authorList>
    </citation>
    <scope>NUCLEOTIDE SEQUENCE [LARGE SCALE GENOMIC DNA]</scope>
    <source>
        <strain evidence="3 4">DSM 44267</strain>
    </source>
</reference>
<feature type="domain" description="Pyridoxamine 5'-phosphate oxidase N-terminal" evidence="2">
    <location>
        <begin position="15"/>
        <end position="108"/>
    </location>
</feature>
<gene>
    <name evidence="3" type="ORF">DFJ68_2915</name>
</gene>
<dbReference type="PANTHER" id="PTHR35176:SF11">
    <property type="entry name" value="PYRIDOXAMINE 5'-PHOSPHATE OXIDASE FAMILY PROTEIN"/>
    <property type="match status" value="1"/>
</dbReference>
<dbReference type="Pfam" id="PF01243">
    <property type="entry name" value="PNPOx_N"/>
    <property type="match status" value="1"/>
</dbReference>
<dbReference type="SUPFAM" id="SSF50475">
    <property type="entry name" value="FMN-binding split barrel"/>
    <property type="match status" value="1"/>
</dbReference>
<comment type="caution">
    <text evidence="3">The sequence shown here is derived from an EMBL/GenBank/DDBJ whole genome shotgun (WGS) entry which is preliminary data.</text>
</comment>
<proteinExistence type="predicted"/>
<dbReference type="InterPro" id="IPR052019">
    <property type="entry name" value="F420H2_bilvrd_red/Heme_oxyg"/>
</dbReference>
<sequence length="141" mass="15179">MASEPGAPASDLDVVAAMQYVSLTTFRKTGAPVSTPVWIARDGDELAFVTVDPTGKTKRLANDPRVEMRPCDMRGNVPDGAPVHRGTARVVRGDGEVAAVRRAIERKYPMARVAGVFNTVTFGAFLRAKRAGVRIRLAVDD</sequence>
<dbReference type="GO" id="GO:0070967">
    <property type="term" value="F:coenzyme F420 binding"/>
    <property type="evidence" value="ECO:0007669"/>
    <property type="project" value="TreeGrafter"/>
</dbReference>
<dbReference type="InterPro" id="IPR019965">
    <property type="entry name" value="PPOX_F420-dep_Rv2061_put"/>
</dbReference>
<dbReference type="NCBIfam" id="TIGR03666">
    <property type="entry name" value="Rv2061_F420"/>
    <property type="match status" value="1"/>
</dbReference>
<accession>A0A495Y342</accession>
<dbReference type="EMBL" id="RBXT01000001">
    <property type="protein sequence ID" value="RKT79443.1"/>
    <property type="molecule type" value="Genomic_DNA"/>
</dbReference>
<dbReference type="AlphaFoldDB" id="A0A495Y342"/>
<dbReference type="InterPro" id="IPR012349">
    <property type="entry name" value="Split_barrel_FMN-bd"/>
</dbReference>
<dbReference type="GO" id="GO:0005829">
    <property type="term" value="C:cytosol"/>
    <property type="evidence" value="ECO:0007669"/>
    <property type="project" value="TreeGrafter"/>
</dbReference>